<dbReference type="Gene3D" id="3.80.10.10">
    <property type="entry name" value="Ribonuclease Inhibitor"/>
    <property type="match status" value="1"/>
</dbReference>
<dbReference type="SUPFAM" id="SSF52058">
    <property type="entry name" value="L domain-like"/>
    <property type="match status" value="1"/>
</dbReference>
<dbReference type="InterPro" id="IPR055414">
    <property type="entry name" value="LRR_R13L4/SHOC2-like"/>
</dbReference>
<evidence type="ECO:0000256" key="7">
    <source>
        <dbReference type="ARBA" id="ARBA00022737"/>
    </source>
</evidence>
<feature type="domain" description="Disease resistance protein winged helix" evidence="12">
    <location>
        <begin position="644"/>
        <end position="714"/>
    </location>
</feature>
<evidence type="ECO:0000259" key="11">
    <source>
        <dbReference type="Pfam" id="PF00931"/>
    </source>
</evidence>
<organism evidence="14 15">
    <name type="scientific">Coffea arabica</name>
    <name type="common">Arabian coffee</name>
    <dbReference type="NCBI Taxonomy" id="13443"/>
    <lineage>
        <taxon>Eukaryota</taxon>
        <taxon>Viridiplantae</taxon>
        <taxon>Streptophyta</taxon>
        <taxon>Embryophyta</taxon>
        <taxon>Tracheophyta</taxon>
        <taxon>Spermatophyta</taxon>
        <taxon>Magnoliopsida</taxon>
        <taxon>eudicotyledons</taxon>
        <taxon>Gunneridae</taxon>
        <taxon>Pentapetalae</taxon>
        <taxon>asterids</taxon>
        <taxon>lamiids</taxon>
        <taxon>Gentianales</taxon>
        <taxon>Rubiaceae</taxon>
        <taxon>Ixoroideae</taxon>
        <taxon>Gardenieae complex</taxon>
        <taxon>Bertiereae - Coffeeae clade</taxon>
        <taxon>Coffeeae</taxon>
        <taxon>Coffea</taxon>
    </lineage>
</organism>
<dbReference type="GO" id="GO:0005737">
    <property type="term" value="C:cytoplasm"/>
    <property type="evidence" value="ECO:0007669"/>
    <property type="project" value="UniProtKB-SubCell"/>
</dbReference>
<dbReference type="Gene3D" id="3.40.50.300">
    <property type="entry name" value="P-loop containing nucleotide triphosphate hydrolases"/>
    <property type="match status" value="1"/>
</dbReference>
<dbReference type="Proteomes" id="UP001652660">
    <property type="component" value="Chromosome 11e"/>
</dbReference>
<keyword evidence="9" id="KW-0611">Plant defense</keyword>
<keyword evidence="10" id="KW-0067">ATP-binding</keyword>
<dbReference type="InterPro" id="IPR027417">
    <property type="entry name" value="P-loop_NTPase"/>
</dbReference>
<dbReference type="SUPFAM" id="SSF52540">
    <property type="entry name" value="P-loop containing nucleoside triphosphate hydrolases"/>
    <property type="match status" value="1"/>
</dbReference>
<evidence type="ECO:0000256" key="4">
    <source>
        <dbReference type="ARBA" id="ARBA00022490"/>
    </source>
</evidence>
<evidence type="ECO:0000256" key="3">
    <source>
        <dbReference type="ARBA" id="ARBA00008894"/>
    </source>
</evidence>
<evidence type="ECO:0000256" key="2">
    <source>
        <dbReference type="ARBA" id="ARBA00004496"/>
    </source>
</evidence>
<comment type="function">
    <text evidence="1">Confers resistance to late blight (Phytophthora infestans) races carrying the avirulence gene Avr1. Resistance proteins guard the plant against pathogens that contain an appropriate avirulence protein via an indirect interaction with this avirulence protein. That triggers a defense system including the hypersensitive response, which restricts the pathogen growth.</text>
</comment>
<dbReference type="GO" id="GO:0009626">
    <property type="term" value="P:plant-type hypersensitive response"/>
    <property type="evidence" value="ECO:0007669"/>
    <property type="project" value="UniProtKB-KW"/>
</dbReference>
<dbReference type="PANTHER" id="PTHR23155">
    <property type="entry name" value="DISEASE RESISTANCE PROTEIN RP"/>
    <property type="match status" value="1"/>
</dbReference>
<proteinExistence type="inferred from homology"/>
<evidence type="ECO:0000313" key="14">
    <source>
        <dbReference type="Proteomes" id="UP001652660"/>
    </source>
</evidence>
<reference evidence="15 16" key="2">
    <citation type="submission" date="2025-04" db="UniProtKB">
        <authorList>
            <consortium name="RefSeq"/>
        </authorList>
    </citation>
    <scope>IDENTIFICATION</scope>
    <source>
        <tissue evidence="15 16">Leaves</tissue>
    </source>
</reference>
<dbReference type="FunFam" id="3.40.50.300:FF:001091">
    <property type="entry name" value="Probable disease resistance protein At1g61300"/>
    <property type="match status" value="1"/>
</dbReference>
<evidence type="ECO:0000259" key="12">
    <source>
        <dbReference type="Pfam" id="PF23559"/>
    </source>
</evidence>
<feature type="domain" description="Disease resistance R13L4/SHOC-2-like LRR" evidence="13">
    <location>
        <begin position="764"/>
        <end position="1075"/>
    </location>
</feature>
<dbReference type="OrthoDB" id="1478287at2759"/>
<dbReference type="GeneID" id="113718034"/>
<feature type="domain" description="NB-ARC" evidence="11">
    <location>
        <begin position="406"/>
        <end position="559"/>
    </location>
</feature>
<dbReference type="Gene3D" id="1.10.10.10">
    <property type="entry name" value="Winged helix-like DNA-binding domain superfamily/Winged helix DNA-binding domain"/>
    <property type="match status" value="1"/>
</dbReference>
<keyword evidence="6" id="KW-0381">Hypersensitive response</keyword>
<evidence type="ECO:0000259" key="13">
    <source>
        <dbReference type="Pfam" id="PF23598"/>
    </source>
</evidence>
<evidence type="ECO:0000313" key="16">
    <source>
        <dbReference type="RefSeq" id="XP_027098746.1"/>
    </source>
</evidence>
<dbReference type="InterPro" id="IPR036388">
    <property type="entry name" value="WH-like_DNA-bd_sf"/>
</dbReference>
<evidence type="ECO:0000256" key="5">
    <source>
        <dbReference type="ARBA" id="ARBA00022614"/>
    </source>
</evidence>
<dbReference type="InterPro" id="IPR032675">
    <property type="entry name" value="LRR_dom_sf"/>
</dbReference>
<comment type="similarity">
    <text evidence="3">Belongs to the disease resistance NB-LRR family.</text>
</comment>
<dbReference type="InterPro" id="IPR058922">
    <property type="entry name" value="WHD_DRP"/>
</dbReference>
<dbReference type="Pfam" id="PF00931">
    <property type="entry name" value="NB-ARC"/>
    <property type="match status" value="1"/>
</dbReference>
<dbReference type="Pfam" id="PF23598">
    <property type="entry name" value="LRR_14"/>
    <property type="match status" value="1"/>
</dbReference>
<dbReference type="Pfam" id="PF23559">
    <property type="entry name" value="WHD_DRP"/>
    <property type="match status" value="1"/>
</dbReference>
<evidence type="ECO:0000313" key="15">
    <source>
        <dbReference type="RefSeq" id="XP_027098744.1"/>
    </source>
</evidence>
<dbReference type="InterPro" id="IPR002182">
    <property type="entry name" value="NB-ARC"/>
</dbReference>
<dbReference type="InterPro" id="IPR044974">
    <property type="entry name" value="Disease_R_plants"/>
</dbReference>
<dbReference type="PANTHER" id="PTHR23155:SF1152">
    <property type="entry name" value="AAA+ ATPASE DOMAIN-CONTAINING PROTEIN"/>
    <property type="match status" value="1"/>
</dbReference>
<keyword evidence="5" id="KW-0433">Leucine-rich repeat</keyword>
<keyword evidence="14" id="KW-1185">Reference proteome</keyword>
<dbReference type="FunFam" id="1.10.10.10:FF:000322">
    <property type="entry name" value="Probable disease resistance protein At1g63360"/>
    <property type="match status" value="1"/>
</dbReference>
<evidence type="ECO:0000256" key="1">
    <source>
        <dbReference type="ARBA" id="ARBA00002074"/>
    </source>
</evidence>
<dbReference type="Gene3D" id="1.10.8.430">
    <property type="entry name" value="Helical domain of apoptotic protease-activating factors"/>
    <property type="match status" value="1"/>
</dbReference>
<evidence type="ECO:0000256" key="9">
    <source>
        <dbReference type="ARBA" id="ARBA00022821"/>
    </source>
</evidence>
<evidence type="ECO:0000256" key="10">
    <source>
        <dbReference type="ARBA" id="ARBA00022840"/>
    </source>
</evidence>
<dbReference type="PRINTS" id="PR00364">
    <property type="entry name" value="DISEASERSIST"/>
</dbReference>
<protein>
    <submittedName>
        <fullName evidence="15 16">Disease resistance protein RPP13-like isoform X1</fullName>
    </submittedName>
</protein>
<keyword evidence="7" id="KW-0677">Repeat</keyword>
<dbReference type="GO" id="GO:0005524">
    <property type="term" value="F:ATP binding"/>
    <property type="evidence" value="ECO:0007669"/>
    <property type="project" value="UniProtKB-KW"/>
</dbReference>
<accession>A0A6P6V6X2</accession>
<sequence>MAYAAIASLVQTLEYLLQFPCLVLEMKKMQAEVVTQRFRQVLLLLKGEPSALWITEEPGTLPSSFEEFLGAVGLPAEFLGIKKRTVSLSWGILNLLEEKPPILTEIGSSEQALKKFVETTVLDNRTDRSNYVVDQTSRETGTLLCSFEEFLRAVGRHADFLEIKKRTLSLSCGIPKLQEKKPPILMEIGSLEQDLKKFLETTVLDTRTDRSDYAVHQFSCEAARKMLRAVDELKQAIIFFYEVASEITILYQDLFSLLNFLDDSSDKFQDHELLKCIKDVAYRARDLVEERLVDKQVESVKTSLICALSNSKASARFLPRRGKSSLETVVQSVLDGKEGIRGGLVHALQVVQSFKRKTTNIDEKSLRLQGSSIRKAPLSSNKEDIVVGLDAELTTILEGLTGLPLGLEIVTISGMGGIGKTTLARKAFNDPYTVYHFYCRAWITVSQVYQARDLLLALWSSIAQSTDKMVEKSNAQLAEIVYRRLKGKRYVIVMDDMWSIDAWNDVKRCFPDDENGSRIVVTSRFKELATNVSPKKPPHCMNLLNIEQSWELLEKLIFGTASCPHELVGVGKQIAKRCRGLPLAIVVIAGVLSRDIGAYNCWNEIAEEVSSVVSTDPENCLDILALSYNCLPHHLKACFLYMGIFPEDCEIEVSKLINLWAAEGFLYLNSEKQLEQIGEDYLEDLIGRNLVLVEKKRFVGEVKTCRLHDFLRELCLKEAQKENFMHVIQRRSAKGVQAGTRNQRRLSFHLDPYSHATTAPAIPHVSSFVCFTLGTDIVPDILFFQLGFKLLRVLDVFFLHFDYFPVQILKLIHLRYLALYVTYELPASVSQLRNLQTLVIHGPWLCQESGGRPTLLLEYWSMPSLRHVHVTVACHLKNPFTVQDNLPRPFASEHLQTLYTIQFSSCTKEVFSVMPHLKKLGICETREDYSTDSFSQVLNNLVYLQELETLECSFHTQKREVRRILGLALLPVTLRHLSLSWSYLPWKYMTSIAMLPNLEVLQLKNYAFQGPKWGPTEEGFRSLKHLLIENMDLIHWEATIFRHFRCLQHLVLKSCKLLEKFPFGVENLQRLEVHYCSEPIENSAKEIQEEIEGIDVIIRSDRKLLIFIPLFVSVTRTPHKFMKFILTHHSCTCIS</sequence>
<dbReference type="InterPro" id="IPR042197">
    <property type="entry name" value="Apaf_helical"/>
</dbReference>
<dbReference type="RefSeq" id="XP_027098746.1">
    <property type="nucleotide sequence ID" value="XM_027242945.1"/>
</dbReference>
<dbReference type="RefSeq" id="XP_027098744.1">
    <property type="nucleotide sequence ID" value="XM_027242943.1"/>
</dbReference>
<evidence type="ECO:0000256" key="8">
    <source>
        <dbReference type="ARBA" id="ARBA00022741"/>
    </source>
</evidence>
<name>A0A6P6V6X2_COFAR</name>
<keyword evidence="4" id="KW-0963">Cytoplasm</keyword>
<reference evidence="14" key="1">
    <citation type="journal article" date="2025" name="Foods">
        <title>Unveiling the Microbial Signatures of Arabica Coffee Cherries: Insights into Ripeness Specific Diversity, Functional Traits, and Implications for Quality and Safety.</title>
        <authorList>
            <consortium name="RefSeq"/>
            <person name="Tenea G.N."/>
            <person name="Cifuentes V."/>
            <person name="Reyes P."/>
            <person name="Cevallos-Vallejos M."/>
        </authorList>
    </citation>
    <scope>NUCLEOTIDE SEQUENCE [LARGE SCALE GENOMIC DNA]</scope>
</reference>
<dbReference type="GO" id="GO:0043531">
    <property type="term" value="F:ADP binding"/>
    <property type="evidence" value="ECO:0007669"/>
    <property type="project" value="InterPro"/>
</dbReference>
<keyword evidence="8" id="KW-0547">Nucleotide-binding</keyword>
<dbReference type="GO" id="GO:0051607">
    <property type="term" value="P:defense response to virus"/>
    <property type="evidence" value="ECO:0007669"/>
    <property type="project" value="UniProtKB-ARBA"/>
</dbReference>
<evidence type="ECO:0000256" key="6">
    <source>
        <dbReference type="ARBA" id="ARBA00022667"/>
    </source>
</evidence>
<comment type="subcellular location">
    <subcellularLocation>
        <location evidence="2">Cytoplasm</location>
    </subcellularLocation>
</comment>
<gene>
    <name evidence="15 16" type="primary">LOC113718034</name>
</gene>
<dbReference type="AlphaFoldDB" id="A0A6P6V6X2"/>